<reference evidence="2 3" key="1">
    <citation type="submission" date="2020-01" db="EMBL/GenBank/DDBJ databases">
        <title>Kibdelosporangium persica a novel Actinomycetes from a hot desert in Iran.</title>
        <authorList>
            <person name="Safaei N."/>
            <person name="Zaburannyi N."/>
            <person name="Mueller R."/>
            <person name="Wink J."/>
        </authorList>
    </citation>
    <scope>NUCLEOTIDE SEQUENCE [LARGE SCALE GENOMIC DNA]</scope>
    <source>
        <strain evidence="2 3">4NS15</strain>
    </source>
</reference>
<protein>
    <submittedName>
        <fullName evidence="2">Uncharacterized protein</fullName>
    </submittedName>
</protein>
<evidence type="ECO:0000256" key="1">
    <source>
        <dbReference type="SAM" id="MobiDB-lite"/>
    </source>
</evidence>
<dbReference type="EMBL" id="JAAATY010000030">
    <property type="protein sequence ID" value="NRN69702.1"/>
    <property type="molecule type" value="Genomic_DNA"/>
</dbReference>
<dbReference type="InterPro" id="IPR036170">
    <property type="entry name" value="YezG-like_sf"/>
</dbReference>
<feature type="region of interest" description="Disordered" evidence="1">
    <location>
        <begin position="99"/>
        <end position="121"/>
    </location>
</feature>
<gene>
    <name evidence="2" type="ORF">GC106_69590</name>
</gene>
<sequence>MQEDSVLLAVQQGVVHRCARRSEGTVDLVAPIGTVPSSDFEQTEDGTFVQRISESLPEALFTFAVRGIDHPEPLLGYLAPDPETEIVQVRTTVWPGRRESDTRRFPMPVKHENDAPEPNTNTIATDMSVSVVAGAPNGWQQVDIRCDALGDRMELRCRITLEDGAIHHWSPPAIVGHWFHRLRMVSHRPGKGTWFQAKYELKRGAPAKIDLDYDFPGDNSDQLASYCELRVFPRHAEAIPVKLAQNALLAYEAVSDSARVDLVRGNSDTPAEKPYTLFARLFDGYTNNDRPYAYRPAIASSERDAILSFLESGRVVLSSRGYSPDLLHPERESLVPMAFLTDGKWVWSAAVAYYLRQHGIAPAPDFVEHIRAVDYRHPRSVPRFALDRASALAMGRPETEASSWDDYDRAAYALADMASRFRVSRRYYSTGRLKDQAWCMVREGDHWAAFWYSAEEDRREFEHLFDTVGQAATYLMGQLWQNYPNLQREPGELLEPYEVLDVPIPPSPPLENFERFTYVKVSDFDVEQFGPPVSNLVYAPGTTVEQIVPVLHGETAPRRLRLTGEWTIVSCFTKAGPNRPGGVQAYILPQATEGYLHWGQIVELSAADGS</sequence>
<dbReference type="Proteomes" id="UP000763557">
    <property type="component" value="Unassembled WGS sequence"/>
</dbReference>
<comment type="caution">
    <text evidence="2">The sequence shown here is derived from an EMBL/GenBank/DDBJ whole genome shotgun (WGS) entry which is preliminary data.</text>
</comment>
<organism evidence="2 3">
    <name type="scientific">Kibdelosporangium persicum</name>
    <dbReference type="NCBI Taxonomy" id="2698649"/>
    <lineage>
        <taxon>Bacteria</taxon>
        <taxon>Bacillati</taxon>
        <taxon>Actinomycetota</taxon>
        <taxon>Actinomycetes</taxon>
        <taxon>Pseudonocardiales</taxon>
        <taxon>Pseudonocardiaceae</taxon>
        <taxon>Kibdelosporangium</taxon>
    </lineage>
</organism>
<dbReference type="RefSeq" id="WP_173140189.1">
    <property type="nucleotide sequence ID" value="NZ_CBCSGW010000017.1"/>
</dbReference>
<evidence type="ECO:0000313" key="2">
    <source>
        <dbReference type="EMBL" id="NRN69702.1"/>
    </source>
</evidence>
<accession>A0ABX2FEA7</accession>
<dbReference type="SUPFAM" id="SSF160424">
    <property type="entry name" value="BH3703-like"/>
    <property type="match status" value="1"/>
</dbReference>
<proteinExistence type="predicted"/>
<keyword evidence="3" id="KW-1185">Reference proteome</keyword>
<name>A0ABX2FEA7_9PSEU</name>
<evidence type="ECO:0000313" key="3">
    <source>
        <dbReference type="Proteomes" id="UP000763557"/>
    </source>
</evidence>
<feature type="compositionally biased region" description="Basic and acidic residues" evidence="1">
    <location>
        <begin position="99"/>
        <end position="114"/>
    </location>
</feature>